<dbReference type="AlphaFoldDB" id="A0A3B0V9U2"/>
<accession>A0A3B0V9U2</accession>
<gene>
    <name evidence="1" type="ORF">MNBD_BACTEROID06-1344</name>
</gene>
<evidence type="ECO:0000313" key="1">
    <source>
        <dbReference type="EMBL" id="VAW28746.1"/>
    </source>
</evidence>
<reference evidence="1" key="1">
    <citation type="submission" date="2018-06" db="EMBL/GenBank/DDBJ databases">
        <authorList>
            <person name="Zhirakovskaya E."/>
        </authorList>
    </citation>
    <scope>NUCLEOTIDE SEQUENCE</scope>
</reference>
<protein>
    <submittedName>
        <fullName evidence="1">Uncharacterized protein</fullName>
    </submittedName>
</protein>
<dbReference type="EMBL" id="UOES01000450">
    <property type="protein sequence ID" value="VAW28746.1"/>
    <property type="molecule type" value="Genomic_DNA"/>
</dbReference>
<sequence length="188" mass="22155">MKFTVQHTCKKDGGENSVLKNAPFFSEYNPKEDQKPFLGAGYYFWEYNLDYAKKWGAMRCNNSYFVCEGEVSIDHQQDGYYLDLAGNRKDLVNFVELLSCFNLIHEEGTKGIDLCYIIDYLRERFPVEVFPFRVIRAVDYKNQDDIGIKIRFNDAVNSYTMLNPRMLISYRNKEDITYLKNLFIKFAS</sequence>
<proteinExistence type="predicted"/>
<name>A0A3B0V9U2_9ZZZZ</name>
<organism evidence="1">
    <name type="scientific">hydrothermal vent metagenome</name>
    <dbReference type="NCBI Taxonomy" id="652676"/>
    <lineage>
        <taxon>unclassified sequences</taxon>
        <taxon>metagenomes</taxon>
        <taxon>ecological metagenomes</taxon>
    </lineage>
</organism>